<dbReference type="Gene3D" id="1.10.10.10">
    <property type="entry name" value="Winged helix-like DNA-binding domain superfamily/Winged helix DNA-binding domain"/>
    <property type="match status" value="1"/>
</dbReference>
<gene>
    <name evidence="2" type="ORF">GCM10010911_71160</name>
</gene>
<reference evidence="2" key="2">
    <citation type="submission" date="2020-09" db="EMBL/GenBank/DDBJ databases">
        <authorList>
            <person name="Sun Q."/>
            <person name="Zhou Y."/>
        </authorList>
    </citation>
    <scope>NUCLEOTIDE SEQUENCE</scope>
    <source>
        <strain evidence="2">CGMCC 1.15178</strain>
    </source>
</reference>
<dbReference type="Proteomes" id="UP000612456">
    <property type="component" value="Unassembled WGS sequence"/>
</dbReference>
<sequence>MSNADHMLSILWLLKTRRKVTAAAIADELEIHVRSVYRYIDALCVSGVPILSDTGRSGGYHIAEHFALRMRLEPCG</sequence>
<comment type="caution">
    <text evidence="2">The sequence shown here is derived from an EMBL/GenBank/DDBJ whole genome shotgun (WGS) entry which is preliminary data.</text>
</comment>
<reference evidence="2" key="1">
    <citation type="journal article" date="2014" name="Int. J. Syst. Evol. Microbiol.">
        <title>Complete genome sequence of Corynebacterium casei LMG S-19264T (=DSM 44701T), isolated from a smear-ripened cheese.</title>
        <authorList>
            <consortium name="US DOE Joint Genome Institute (JGI-PGF)"/>
            <person name="Walter F."/>
            <person name="Albersmeier A."/>
            <person name="Kalinowski J."/>
            <person name="Ruckert C."/>
        </authorList>
    </citation>
    <scope>NUCLEOTIDE SEQUENCE</scope>
    <source>
        <strain evidence="2">CGMCC 1.15178</strain>
    </source>
</reference>
<dbReference type="InterPro" id="IPR036390">
    <property type="entry name" value="WH_DNA-bd_sf"/>
</dbReference>
<evidence type="ECO:0000313" key="2">
    <source>
        <dbReference type="EMBL" id="GGE01925.1"/>
    </source>
</evidence>
<proteinExistence type="predicted"/>
<dbReference type="InterPro" id="IPR051534">
    <property type="entry name" value="CBASS_pafABC_assoc_protein"/>
</dbReference>
<feature type="domain" description="Helix-turn-helix type 11" evidence="1">
    <location>
        <begin position="8"/>
        <end position="60"/>
    </location>
</feature>
<dbReference type="InterPro" id="IPR036388">
    <property type="entry name" value="WH-like_DNA-bd_sf"/>
</dbReference>
<protein>
    <recommendedName>
        <fullName evidence="1">Helix-turn-helix type 11 domain-containing protein</fullName>
    </recommendedName>
</protein>
<dbReference type="PANTHER" id="PTHR34580:SF3">
    <property type="entry name" value="PROTEIN PAFB"/>
    <property type="match status" value="1"/>
</dbReference>
<dbReference type="Pfam" id="PF08279">
    <property type="entry name" value="HTH_11"/>
    <property type="match status" value="1"/>
</dbReference>
<dbReference type="AlphaFoldDB" id="A0A916ZLG1"/>
<dbReference type="InterPro" id="IPR013196">
    <property type="entry name" value="HTH_11"/>
</dbReference>
<accession>A0A916ZLG1</accession>
<dbReference type="PANTHER" id="PTHR34580">
    <property type="match status" value="1"/>
</dbReference>
<dbReference type="SUPFAM" id="SSF46785">
    <property type="entry name" value="Winged helix' DNA-binding domain"/>
    <property type="match status" value="1"/>
</dbReference>
<keyword evidence="3" id="KW-1185">Reference proteome</keyword>
<name>A0A916ZLG1_9BACL</name>
<dbReference type="EMBL" id="BMHP01000017">
    <property type="protein sequence ID" value="GGE01925.1"/>
    <property type="molecule type" value="Genomic_DNA"/>
</dbReference>
<evidence type="ECO:0000259" key="1">
    <source>
        <dbReference type="Pfam" id="PF08279"/>
    </source>
</evidence>
<organism evidence="2 3">
    <name type="scientific">Paenibacillus nasutitermitis</name>
    <dbReference type="NCBI Taxonomy" id="1652958"/>
    <lineage>
        <taxon>Bacteria</taxon>
        <taxon>Bacillati</taxon>
        <taxon>Bacillota</taxon>
        <taxon>Bacilli</taxon>
        <taxon>Bacillales</taxon>
        <taxon>Paenibacillaceae</taxon>
        <taxon>Paenibacillus</taxon>
    </lineage>
</organism>
<evidence type="ECO:0000313" key="3">
    <source>
        <dbReference type="Proteomes" id="UP000612456"/>
    </source>
</evidence>